<dbReference type="GO" id="GO:0061630">
    <property type="term" value="F:ubiquitin protein ligase activity"/>
    <property type="evidence" value="ECO:0007669"/>
    <property type="project" value="UniProtKB-UniRule"/>
</dbReference>
<comment type="pathway">
    <text evidence="1">Protein modification; protein ubiquitination.</text>
</comment>
<dbReference type="GO" id="GO:0005737">
    <property type="term" value="C:cytoplasm"/>
    <property type="evidence" value="ECO:0007669"/>
    <property type="project" value="TreeGrafter"/>
</dbReference>
<dbReference type="Gene3D" id="3.30.40.10">
    <property type="entry name" value="Zinc/RING finger domain, C3HC4 (zinc finger)"/>
    <property type="match status" value="1"/>
</dbReference>
<evidence type="ECO:0000259" key="2">
    <source>
        <dbReference type="Pfam" id="PF18995"/>
    </source>
</evidence>
<dbReference type="EC" id="2.3.2.27" evidence="1"/>
<dbReference type="GO" id="GO:0016567">
    <property type="term" value="P:protein ubiquitination"/>
    <property type="evidence" value="ECO:0007669"/>
    <property type="project" value="UniProtKB-UniRule"/>
</dbReference>
<feature type="domain" description="E3 ubiquitin-protein ligase UBR-like C-terminal" evidence="2">
    <location>
        <begin position="319"/>
        <end position="746"/>
    </location>
</feature>
<organism evidence="3">
    <name type="scientific">Arion vulgaris</name>
    <dbReference type="NCBI Taxonomy" id="1028688"/>
    <lineage>
        <taxon>Eukaryota</taxon>
        <taxon>Metazoa</taxon>
        <taxon>Spiralia</taxon>
        <taxon>Lophotrochozoa</taxon>
        <taxon>Mollusca</taxon>
        <taxon>Gastropoda</taxon>
        <taxon>Heterobranchia</taxon>
        <taxon>Euthyneura</taxon>
        <taxon>Panpulmonata</taxon>
        <taxon>Eupulmonata</taxon>
        <taxon>Stylommatophora</taxon>
        <taxon>Helicina</taxon>
        <taxon>Arionoidea</taxon>
        <taxon>Arionidae</taxon>
        <taxon>Arion</taxon>
    </lineage>
</organism>
<evidence type="ECO:0000256" key="1">
    <source>
        <dbReference type="RuleBase" id="RU366018"/>
    </source>
</evidence>
<comment type="function">
    <text evidence="1">Ubiquitin ligase protein which is a component of the N-end rule pathway. Recognizes and binds to proteins bearing specific N-terminal residues that are destabilizing according to the N-end rule, leading to their ubiquitination and subsequent degradation.</text>
</comment>
<comment type="similarity">
    <text evidence="1">Belongs to the E3 ubiquitin-protein ligase UBR1-like family.</text>
</comment>
<dbReference type="GO" id="GO:0008270">
    <property type="term" value="F:zinc ion binding"/>
    <property type="evidence" value="ECO:0007669"/>
    <property type="project" value="UniProtKB-UniRule"/>
</dbReference>
<keyword evidence="1" id="KW-0479">Metal-binding</keyword>
<dbReference type="InterPro" id="IPR013083">
    <property type="entry name" value="Znf_RING/FYVE/PHD"/>
</dbReference>
<keyword evidence="1" id="KW-0833">Ubl conjugation pathway</keyword>
<dbReference type="InterPro" id="IPR039164">
    <property type="entry name" value="UBR1-like"/>
</dbReference>
<comment type="catalytic activity">
    <reaction evidence="1">
        <text>S-ubiquitinyl-[E2 ubiquitin-conjugating enzyme]-L-cysteine + [acceptor protein]-L-lysine = [E2 ubiquitin-conjugating enzyme]-L-cysteine + N(6)-ubiquitinyl-[acceptor protein]-L-lysine.</text>
        <dbReference type="EC" id="2.3.2.27"/>
    </reaction>
</comment>
<dbReference type="CDD" id="cd16483">
    <property type="entry name" value="RING-H2_UBR3"/>
    <property type="match status" value="1"/>
</dbReference>
<reference evidence="3" key="1">
    <citation type="submission" date="2014-12" db="EMBL/GenBank/DDBJ databases">
        <title>Insight into the proteome of Arion vulgaris.</title>
        <authorList>
            <person name="Aradska J."/>
            <person name="Bulat T."/>
            <person name="Smidak R."/>
            <person name="Sarate P."/>
            <person name="Gangsoo J."/>
            <person name="Sialana F."/>
            <person name="Bilban M."/>
            <person name="Lubec G."/>
        </authorList>
    </citation>
    <scope>NUCLEOTIDE SEQUENCE</scope>
    <source>
        <tissue evidence="3">Skin</tissue>
    </source>
</reference>
<keyword evidence="1" id="KW-0863">Zinc-finger</keyword>
<dbReference type="Pfam" id="PF18995">
    <property type="entry name" value="PRT6_C"/>
    <property type="match status" value="1"/>
</dbReference>
<dbReference type="InterPro" id="IPR044046">
    <property type="entry name" value="E3_ligase_UBR-like_C"/>
</dbReference>
<protein>
    <recommendedName>
        <fullName evidence="1">E3 ubiquitin-protein ligase</fullName>
        <ecNumber evidence="1">2.3.2.27</ecNumber>
    </recommendedName>
</protein>
<accession>A0A0B7BAC2</accession>
<keyword evidence="1" id="KW-0808">Transferase</keyword>
<dbReference type="PANTHER" id="PTHR21497">
    <property type="entry name" value="UBIQUITIN LIGASE E3 ALPHA-RELATED"/>
    <property type="match status" value="1"/>
</dbReference>
<dbReference type="SUPFAM" id="SSF57850">
    <property type="entry name" value="RING/U-box"/>
    <property type="match status" value="1"/>
</dbReference>
<dbReference type="PANTHER" id="PTHR21497:SF39">
    <property type="entry name" value="E3 UBIQUITIN-PROTEIN LIGASE UBR3"/>
    <property type="match status" value="1"/>
</dbReference>
<dbReference type="UniPathway" id="UPA00143"/>
<feature type="non-terminal residue" evidence="3">
    <location>
        <position position="1"/>
    </location>
</feature>
<keyword evidence="1" id="KW-0862">Zinc</keyword>
<evidence type="ECO:0000313" key="3">
    <source>
        <dbReference type="EMBL" id="CEK89000.1"/>
    </source>
</evidence>
<proteinExistence type="inferred from homology"/>
<gene>
    <name evidence="3" type="primary">ORF168360</name>
</gene>
<sequence>PLSSSFTEGGDGQHYIGSFLDRLYSSGLPASQVIDETCRSLNVTKIKAGPSETEKDSKRRKAWNRQQKLMAEFASKQKAFMEQAMEDEAEMNDSGSDSGRAAKEEVYQQIRMYDCVICNQTTPSTGERPVGLIIFLQASSVLGHRHQNGEEYPLGLSESQIENYHNATCKKVHMDKLNTLRKHFEEKSCELSINIGWEGGVVAQTCGHYLHLDCHKSYLDSLRNHAEALEVSKGEYWCPLCRQLSNAVIPMVPEESPTMLVKPISKDPKQMVADIAEMMVKRRIEGDHATLTRAMRMVMEDITNITYPNYRFFTSTHGTESVLLFISSVARINLEVDLLQRGGTLGSTQTPTFTKKHCFLPLVHVLSLHSKVLVSPSPYPDIWSHITGSNLLDDSTSTLSVYERKVPLLLKDSLSLLIQFVLTLSFTIEQEHFEFMVQMLYNLVYVQALAYISCQFSGNERDAWRRMGLQSQTLTLEGMLSNIIGWLSRSSLYEETDNTHTLPAICQSVWSPVSVEQSVEEYCMTFLRISALMKSHLFSTEIPTLQGQGEFQLLAQYLNLWHQPAEASSDECSSTACVHWLPEEPHSLVRAWCVHITDFANAAHQEAKILLQLNPNWQKPGLIKLYKRYYHIFQMYRSEKCARCGNTPKDPAICLVCGKFLCFRESCCAQHFVFESVDHSVHCGAGTCMFLLVNSSLVVVIRGPRATLWGSVYLDEHGEEDRDLKRGKPLYLSMARYTLLESQWLSHSFDHSCKRWIWHKDQL</sequence>
<dbReference type="GO" id="GO:0071596">
    <property type="term" value="P:ubiquitin-dependent protein catabolic process via the N-end rule pathway"/>
    <property type="evidence" value="ECO:0007669"/>
    <property type="project" value="UniProtKB-UniRule"/>
</dbReference>
<dbReference type="EMBL" id="HACG01042135">
    <property type="protein sequence ID" value="CEK89000.1"/>
    <property type="molecule type" value="Transcribed_RNA"/>
</dbReference>
<dbReference type="GO" id="GO:0000151">
    <property type="term" value="C:ubiquitin ligase complex"/>
    <property type="evidence" value="ECO:0007669"/>
    <property type="project" value="TreeGrafter"/>
</dbReference>
<name>A0A0B7BAC2_9EUPU</name>
<dbReference type="AlphaFoldDB" id="A0A0B7BAC2"/>